<evidence type="ECO:0000313" key="2">
    <source>
        <dbReference type="Proteomes" id="UP001346869"/>
    </source>
</evidence>
<dbReference type="AlphaFoldDB" id="A0AAN7XGK9"/>
<keyword evidence="2" id="KW-1185">Reference proteome</keyword>
<organism evidence="1 2">
    <name type="scientific">Eleginops maclovinus</name>
    <name type="common">Patagonian blennie</name>
    <name type="synonym">Eleginus maclovinus</name>
    <dbReference type="NCBI Taxonomy" id="56733"/>
    <lineage>
        <taxon>Eukaryota</taxon>
        <taxon>Metazoa</taxon>
        <taxon>Chordata</taxon>
        <taxon>Craniata</taxon>
        <taxon>Vertebrata</taxon>
        <taxon>Euteleostomi</taxon>
        <taxon>Actinopterygii</taxon>
        <taxon>Neopterygii</taxon>
        <taxon>Teleostei</taxon>
        <taxon>Neoteleostei</taxon>
        <taxon>Acanthomorphata</taxon>
        <taxon>Eupercaria</taxon>
        <taxon>Perciformes</taxon>
        <taxon>Notothenioidei</taxon>
        <taxon>Eleginopidae</taxon>
        <taxon>Eleginops</taxon>
    </lineage>
</organism>
<accession>A0AAN7XGK9</accession>
<gene>
    <name evidence="1" type="ORF">PBY51_021370</name>
</gene>
<reference evidence="1 2" key="2">
    <citation type="journal article" date="2023" name="Mol. Biol. Evol.">
        <title>Genomics of Secondarily Temperate Adaptation in the Only Non-Antarctic Icefish.</title>
        <authorList>
            <person name="Rivera-Colon A.G."/>
            <person name="Rayamajhi N."/>
            <person name="Minhas B.F."/>
            <person name="Madrigal G."/>
            <person name="Bilyk K.T."/>
            <person name="Yoon V."/>
            <person name="Hune M."/>
            <person name="Gregory S."/>
            <person name="Cheng C.H.C."/>
            <person name="Catchen J.M."/>
        </authorList>
    </citation>
    <scope>NUCLEOTIDE SEQUENCE [LARGE SCALE GENOMIC DNA]</scope>
    <source>
        <strain evidence="1">JMC-PN-2008</strain>
    </source>
</reference>
<reference evidence="1 2" key="1">
    <citation type="journal article" date="2023" name="Genes (Basel)">
        <title>Chromosome-Level Genome Assembly and Circadian Gene Repertoire of the Patagonia Blennie Eleginops maclovinus-The Closest Ancestral Proxy of Antarctic Cryonotothenioids.</title>
        <authorList>
            <person name="Cheng C.C."/>
            <person name="Rivera-Colon A.G."/>
            <person name="Minhas B.F."/>
            <person name="Wilson L."/>
            <person name="Rayamajhi N."/>
            <person name="Vargas-Chacoff L."/>
            <person name="Catchen J.M."/>
        </authorList>
    </citation>
    <scope>NUCLEOTIDE SEQUENCE [LARGE SCALE GENOMIC DNA]</scope>
    <source>
        <strain evidence="1">JMC-PN-2008</strain>
    </source>
</reference>
<proteinExistence type="predicted"/>
<protein>
    <submittedName>
        <fullName evidence="1">Uncharacterized protein</fullName>
    </submittedName>
</protein>
<sequence length="93" mass="10118">MCRGPLGQYANYIDEGMERANDSQSVKCSYCPLAGADPLTLFDDPQAKGLLSRGQRASPCDGQGGVSMVTVMSEEWQGVVFRKRGGHYGRTEQ</sequence>
<evidence type="ECO:0000313" key="1">
    <source>
        <dbReference type="EMBL" id="KAK5859849.1"/>
    </source>
</evidence>
<name>A0AAN7XGK9_ELEMC</name>
<dbReference type="EMBL" id="JAUZQC010000014">
    <property type="protein sequence ID" value="KAK5859849.1"/>
    <property type="molecule type" value="Genomic_DNA"/>
</dbReference>
<dbReference type="Proteomes" id="UP001346869">
    <property type="component" value="Unassembled WGS sequence"/>
</dbReference>
<comment type="caution">
    <text evidence="1">The sequence shown here is derived from an EMBL/GenBank/DDBJ whole genome shotgun (WGS) entry which is preliminary data.</text>
</comment>